<dbReference type="InterPro" id="IPR000182">
    <property type="entry name" value="GNAT_dom"/>
</dbReference>
<dbReference type="RefSeq" id="WP_088648148.1">
    <property type="nucleotide sequence ID" value="NZ_AQQR01000001.1"/>
</dbReference>
<dbReference type="GO" id="GO:0016747">
    <property type="term" value="F:acyltransferase activity, transferring groups other than amino-acyl groups"/>
    <property type="evidence" value="ECO:0007669"/>
    <property type="project" value="InterPro"/>
</dbReference>
<dbReference type="SUPFAM" id="SSF55729">
    <property type="entry name" value="Acyl-CoA N-acyltransferases (Nat)"/>
    <property type="match status" value="1"/>
</dbReference>
<evidence type="ECO:0000313" key="2">
    <source>
        <dbReference type="EMBL" id="OWU77525.1"/>
    </source>
</evidence>
<reference evidence="2 3" key="1">
    <citation type="submission" date="2013-04" db="EMBL/GenBank/DDBJ databases">
        <title>Oceanicola sp. 22II1-22F33 Genome Sequencing.</title>
        <authorList>
            <person name="Lai Q."/>
            <person name="Li G."/>
            <person name="Shao Z."/>
        </authorList>
    </citation>
    <scope>NUCLEOTIDE SEQUENCE [LARGE SCALE GENOMIC DNA]</scope>
    <source>
        <strain evidence="2 3">22II1-22F33</strain>
    </source>
</reference>
<evidence type="ECO:0000313" key="3">
    <source>
        <dbReference type="Proteomes" id="UP000215377"/>
    </source>
</evidence>
<dbReference type="AlphaFoldDB" id="A0A225NRQ4"/>
<feature type="domain" description="N-acetyltransferase" evidence="1">
    <location>
        <begin position="12"/>
        <end position="154"/>
    </location>
</feature>
<gene>
    <name evidence="2" type="ORF">ATO3_02175</name>
</gene>
<dbReference type="PANTHER" id="PTHR43792">
    <property type="entry name" value="GNAT FAMILY, PUTATIVE (AFU_ORTHOLOGUE AFUA_3G00765)-RELATED-RELATED"/>
    <property type="match status" value="1"/>
</dbReference>
<accession>A0A225NRQ4</accession>
<dbReference type="OrthoDB" id="6293260at2"/>
<dbReference type="PANTHER" id="PTHR43792:SF1">
    <property type="entry name" value="N-ACETYLTRANSFERASE DOMAIN-CONTAINING PROTEIN"/>
    <property type="match status" value="1"/>
</dbReference>
<dbReference type="EMBL" id="AQQR01000001">
    <property type="protein sequence ID" value="OWU77525.1"/>
    <property type="molecule type" value="Genomic_DNA"/>
</dbReference>
<dbReference type="InterPro" id="IPR051531">
    <property type="entry name" value="N-acetyltransferase"/>
</dbReference>
<proteinExistence type="predicted"/>
<name>A0A225NRQ4_9RHOB</name>
<keyword evidence="3" id="KW-1185">Reference proteome</keyword>
<sequence length="178" mass="19555">MIRAIPNINTSRLTLRAMRAEDFDRFADLWASPIVGRHAAGGPLSRSRAWGVFLRVAGHWHMTGFGEWAIEDRTTRQIIGQAGFRYSVSDLGADFDAYPEASVLLLPDMLDQRFGLEAMTAAHDWFDRVITGPLVARVRDGDGAGAAVAARLGYARLRVVEDGGGPVLLLRRNSPPVR</sequence>
<comment type="caution">
    <text evidence="2">The sequence shown here is derived from an EMBL/GenBank/DDBJ whole genome shotgun (WGS) entry which is preliminary data.</text>
</comment>
<dbReference type="InterPro" id="IPR016181">
    <property type="entry name" value="Acyl_CoA_acyltransferase"/>
</dbReference>
<dbReference type="Gene3D" id="3.40.630.30">
    <property type="match status" value="1"/>
</dbReference>
<evidence type="ECO:0000259" key="1">
    <source>
        <dbReference type="Pfam" id="PF13302"/>
    </source>
</evidence>
<dbReference type="Pfam" id="PF13302">
    <property type="entry name" value="Acetyltransf_3"/>
    <property type="match status" value="1"/>
</dbReference>
<dbReference type="Proteomes" id="UP000215377">
    <property type="component" value="Unassembled WGS sequence"/>
</dbReference>
<organism evidence="2 3">
    <name type="scientific">Marinibacterium profundimaris</name>
    <dbReference type="NCBI Taxonomy" id="1679460"/>
    <lineage>
        <taxon>Bacteria</taxon>
        <taxon>Pseudomonadati</taxon>
        <taxon>Pseudomonadota</taxon>
        <taxon>Alphaproteobacteria</taxon>
        <taxon>Rhodobacterales</taxon>
        <taxon>Paracoccaceae</taxon>
        <taxon>Marinibacterium</taxon>
    </lineage>
</organism>
<protein>
    <submittedName>
        <fullName evidence="2">Acetyltransferase</fullName>
    </submittedName>
</protein>
<keyword evidence="2" id="KW-0808">Transferase</keyword>